<comment type="caution">
    <text evidence="1">The sequence shown here is derived from an EMBL/GenBank/DDBJ whole genome shotgun (WGS) entry which is preliminary data.</text>
</comment>
<dbReference type="EMBL" id="CM045765">
    <property type="protein sequence ID" value="KAI8001184.1"/>
    <property type="molecule type" value="Genomic_DNA"/>
</dbReference>
<sequence length="390" mass="43830">MSSSTSSFPWSRPAARRRNDSTTTATTTPSSGDLLRPAVDPAPNPRPIFQWVGFGFIIFLCFLQFLLPATHFRHPSDPLREWLPFTSNLSSPSSSSTNSKASSDENSGYVRAHGGEDGMVHIVSWMDCLDLRVLAVLINSTLSSSRYPELFSFHFFVPEGHDDKVSYYKLKVLFPHSNLEIIWQEKVKGQIMAAYSAGEYPRPSFDEMAPFVIPTVHLTLSKFIYVSTNVIFKGGVEELLGVDLKNFAIAVAEDCSKRLSAYVNFDVLDAIQRSASNPWVSGTPYSEEACMPDLSLVFIDGSRLEKNLLEAILWWSKVLNKSERDSPNPAVALALYNRHLKPDINYKRLIHRYDGGRNIYSESCGGAIRPDVRNLWKQYLPPMSDQILGY</sequence>
<accession>A0ACC0GJN9</accession>
<evidence type="ECO:0000313" key="2">
    <source>
        <dbReference type="Proteomes" id="UP001060215"/>
    </source>
</evidence>
<keyword evidence="2" id="KW-1185">Reference proteome</keyword>
<proteinExistence type="predicted"/>
<name>A0ACC0GJN9_9ERIC</name>
<protein>
    <submittedName>
        <fullName evidence="1">Uncharacterized protein</fullName>
    </submittedName>
</protein>
<dbReference type="Proteomes" id="UP001060215">
    <property type="component" value="Chromosome 8"/>
</dbReference>
<gene>
    <name evidence="1" type="ORF">LOK49_LG09G02875</name>
</gene>
<evidence type="ECO:0000313" key="1">
    <source>
        <dbReference type="EMBL" id="KAI8001184.1"/>
    </source>
</evidence>
<organism evidence="1 2">
    <name type="scientific">Camellia lanceoleosa</name>
    <dbReference type="NCBI Taxonomy" id="1840588"/>
    <lineage>
        <taxon>Eukaryota</taxon>
        <taxon>Viridiplantae</taxon>
        <taxon>Streptophyta</taxon>
        <taxon>Embryophyta</taxon>
        <taxon>Tracheophyta</taxon>
        <taxon>Spermatophyta</taxon>
        <taxon>Magnoliopsida</taxon>
        <taxon>eudicotyledons</taxon>
        <taxon>Gunneridae</taxon>
        <taxon>Pentapetalae</taxon>
        <taxon>asterids</taxon>
        <taxon>Ericales</taxon>
        <taxon>Theaceae</taxon>
        <taxon>Camellia</taxon>
    </lineage>
</organism>
<reference evidence="1 2" key="1">
    <citation type="journal article" date="2022" name="Plant J.">
        <title>Chromosome-level genome of Camellia lanceoleosa provides a valuable resource for understanding genome evolution and self-incompatibility.</title>
        <authorList>
            <person name="Gong W."/>
            <person name="Xiao S."/>
            <person name="Wang L."/>
            <person name="Liao Z."/>
            <person name="Chang Y."/>
            <person name="Mo W."/>
            <person name="Hu G."/>
            <person name="Li W."/>
            <person name="Zhao G."/>
            <person name="Zhu H."/>
            <person name="Hu X."/>
            <person name="Ji K."/>
            <person name="Xiang X."/>
            <person name="Song Q."/>
            <person name="Yuan D."/>
            <person name="Jin S."/>
            <person name="Zhang L."/>
        </authorList>
    </citation>
    <scope>NUCLEOTIDE SEQUENCE [LARGE SCALE GENOMIC DNA]</scope>
    <source>
        <strain evidence="1">SQ_2022a</strain>
    </source>
</reference>